<dbReference type="OrthoDB" id="535945at2759"/>
<evidence type="ECO:0000313" key="2">
    <source>
        <dbReference type="EMBL" id="RIB10893.1"/>
    </source>
</evidence>
<dbReference type="SMART" id="SM00671">
    <property type="entry name" value="SEL1"/>
    <property type="match status" value="2"/>
</dbReference>
<proteinExistence type="predicted"/>
<comment type="caution">
    <text evidence="2">The sequence shown here is derived from an EMBL/GenBank/DDBJ whole genome shotgun (WGS) entry which is preliminary data.</text>
</comment>
<dbReference type="GO" id="GO:0005524">
    <property type="term" value="F:ATP binding"/>
    <property type="evidence" value="ECO:0007669"/>
    <property type="project" value="InterPro"/>
</dbReference>
<dbReference type="InterPro" id="IPR011009">
    <property type="entry name" value="Kinase-like_dom_sf"/>
</dbReference>
<organism evidence="2 3">
    <name type="scientific">Gigaspora rosea</name>
    <dbReference type="NCBI Taxonomy" id="44941"/>
    <lineage>
        <taxon>Eukaryota</taxon>
        <taxon>Fungi</taxon>
        <taxon>Fungi incertae sedis</taxon>
        <taxon>Mucoromycota</taxon>
        <taxon>Glomeromycotina</taxon>
        <taxon>Glomeromycetes</taxon>
        <taxon>Diversisporales</taxon>
        <taxon>Gigasporaceae</taxon>
        <taxon>Gigaspora</taxon>
    </lineage>
</organism>
<reference evidence="2 3" key="1">
    <citation type="submission" date="2018-06" db="EMBL/GenBank/DDBJ databases">
        <title>Comparative genomics reveals the genomic features of Rhizophagus irregularis, R. cerebriforme, R. diaphanum and Gigaspora rosea, and their symbiotic lifestyle signature.</title>
        <authorList>
            <person name="Morin E."/>
            <person name="San Clemente H."/>
            <person name="Chen E.C.H."/>
            <person name="De La Providencia I."/>
            <person name="Hainaut M."/>
            <person name="Kuo A."/>
            <person name="Kohler A."/>
            <person name="Murat C."/>
            <person name="Tang N."/>
            <person name="Roy S."/>
            <person name="Loubradou J."/>
            <person name="Henrissat B."/>
            <person name="Grigoriev I.V."/>
            <person name="Corradi N."/>
            <person name="Roux C."/>
            <person name="Martin F.M."/>
        </authorList>
    </citation>
    <scope>NUCLEOTIDE SEQUENCE [LARGE SCALE GENOMIC DNA]</scope>
    <source>
        <strain evidence="2 3">DAOM 194757</strain>
    </source>
</reference>
<dbReference type="PANTHER" id="PTHR44329">
    <property type="entry name" value="SERINE/THREONINE-PROTEIN KINASE TNNI3K-RELATED"/>
    <property type="match status" value="1"/>
</dbReference>
<feature type="domain" description="Protein kinase" evidence="1">
    <location>
        <begin position="203"/>
        <end position="483"/>
    </location>
</feature>
<dbReference type="PROSITE" id="PS50011">
    <property type="entry name" value="PROTEIN_KINASE_DOM"/>
    <property type="match status" value="1"/>
</dbReference>
<evidence type="ECO:0000313" key="3">
    <source>
        <dbReference type="Proteomes" id="UP000266673"/>
    </source>
</evidence>
<dbReference type="InterPro" id="IPR006597">
    <property type="entry name" value="Sel1-like"/>
</dbReference>
<dbReference type="InterPro" id="IPR000719">
    <property type="entry name" value="Prot_kinase_dom"/>
</dbReference>
<name>A0A397UTQ6_9GLOM</name>
<dbReference type="SUPFAM" id="SSF56112">
    <property type="entry name" value="Protein kinase-like (PK-like)"/>
    <property type="match status" value="1"/>
</dbReference>
<keyword evidence="3" id="KW-1185">Reference proteome</keyword>
<keyword evidence="2" id="KW-0808">Transferase</keyword>
<dbReference type="InterPro" id="IPR051681">
    <property type="entry name" value="Ser/Thr_Kinases-Pseudokinases"/>
</dbReference>
<dbReference type="Pfam" id="PF08238">
    <property type="entry name" value="Sel1"/>
    <property type="match status" value="4"/>
</dbReference>
<protein>
    <submittedName>
        <fullName evidence="2">Kinase-like domain-containing protein</fullName>
    </submittedName>
</protein>
<dbReference type="SUPFAM" id="SSF81901">
    <property type="entry name" value="HCP-like"/>
    <property type="match status" value="1"/>
</dbReference>
<sequence length="542" mass="63281">MDFVDGTYKVGHCYQYGIGAEKDERKAGEYYCKAATYEFDIHKAFGYYQKSADMGYADGTYNVGYCYQYRIGVKMDEHKAFEYYQKSANMGNDSGMYQVGYCYENGIFGLKRQVQDKYKSWIRKDENEFHIILSYTSRNPRYGRCRHCRKYNTNKSWCLVCDPNLIIRNWTCWDKEIDYCIKRFQLRTFEYESMIEWIPFERLKNIKKIGQGGFSTIFSAIWMDGIRKIKEIKETDYDSKYIGTRELSSTVALKTLSGSKENPLEFSKEFDNYMKCRLYGSKLKIYGLTRNIKTKEYMMIFQYADNGGLYTFLRNNFQQLTWKIKLILLVEIAYDLYNIHKANYIHMDFHSRNILQDGNINENMHSYISDLGLSKKIDEKNSNGIYGVLPYVAPEILTGKNFTQATDIYAFGVIMTEVSTGQRPFDGYEFGTELALKICTGFRPDFALGTPDCYIELAKQCMDSDPFKRPSAYDIWKNLGDFLNSKKIKKQFLKADSVKPILEPQKHPDHMYTSKLINTREISNALSKGSKSMDVKIPFTSI</sequence>
<dbReference type="Pfam" id="PF07714">
    <property type="entry name" value="PK_Tyr_Ser-Thr"/>
    <property type="match status" value="1"/>
</dbReference>
<dbReference type="EMBL" id="QKWP01001199">
    <property type="protein sequence ID" value="RIB10893.1"/>
    <property type="molecule type" value="Genomic_DNA"/>
</dbReference>
<dbReference type="InterPro" id="IPR001245">
    <property type="entry name" value="Ser-Thr/Tyr_kinase_cat_dom"/>
</dbReference>
<dbReference type="Gene3D" id="1.25.40.10">
    <property type="entry name" value="Tetratricopeptide repeat domain"/>
    <property type="match status" value="2"/>
</dbReference>
<dbReference type="Proteomes" id="UP000266673">
    <property type="component" value="Unassembled WGS sequence"/>
</dbReference>
<evidence type="ECO:0000259" key="1">
    <source>
        <dbReference type="PROSITE" id="PS50011"/>
    </source>
</evidence>
<dbReference type="STRING" id="44941.A0A397UTQ6"/>
<dbReference type="GO" id="GO:0004674">
    <property type="term" value="F:protein serine/threonine kinase activity"/>
    <property type="evidence" value="ECO:0007669"/>
    <property type="project" value="TreeGrafter"/>
</dbReference>
<dbReference type="AlphaFoldDB" id="A0A397UTQ6"/>
<gene>
    <name evidence="2" type="ORF">C2G38_2250482</name>
</gene>
<keyword evidence="2" id="KW-0418">Kinase</keyword>
<accession>A0A397UTQ6</accession>
<dbReference type="InterPro" id="IPR011990">
    <property type="entry name" value="TPR-like_helical_dom_sf"/>
</dbReference>
<dbReference type="Gene3D" id="1.10.510.10">
    <property type="entry name" value="Transferase(Phosphotransferase) domain 1"/>
    <property type="match status" value="1"/>
</dbReference>